<dbReference type="Gene3D" id="1.10.287.110">
    <property type="entry name" value="DnaJ domain"/>
    <property type="match status" value="1"/>
</dbReference>
<evidence type="ECO:0000256" key="2">
    <source>
        <dbReference type="ARBA" id="ARBA00023186"/>
    </source>
</evidence>
<dbReference type="EMBL" id="JACDQQ010001447">
    <property type="protein sequence ID" value="MBA0086302.1"/>
    <property type="molecule type" value="Genomic_DNA"/>
</dbReference>
<dbReference type="InterPro" id="IPR036869">
    <property type="entry name" value="J_dom_sf"/>
</dbReference>
<dbReference type="GO" id="GO:0001671">
    <property type="term" value="F:ATPase activator activity"/>
    <property type="evidence" value="ECO:0007669"/>
    <property type="project" value="InterPro"/>
</dbReference>
<evidence type="ECO:0000256" key="4">
    <source>
        <dbReference type="HAMAP-Rule" id="MF_00682"/>
    </source>
</evidence>
<comment type="function">
    <text evidence="3 4">Co-chaperone involved in the maturation of iron-sulfur cluster-containing proteins. Seems to help targeting proteins to be folded toward HscA.</text>
</comment>
<dbReference type="InterPro" id="IPR004640">
    <property type="entry name" value="HscB"/>
</dbReference>
<name>A0A7V8NRR5_9BACT</name>
<keyword evidence="7" id="KW-1185">Reference proteome</keyword>
<gene>
    <name evidence="4 6" type="primary">hscB</name>
    <name evidence="6" type="ORF">HRJ53_15075</name>
</gene>
<dbReference type="PROSITE" id="PS50076">
    <property type="entry name" value="DNAJ_2"/>
    <property type="match status" value="1"/>
</dbReference>
<evidence type="ECO:0000259" key="5">
    <source>
        <dbReference type="PROSITE" id="PS50076"/>
    </source>
</evidence>
<dbReference type="SUPFAM" id="SSF47144">
    <property type="entry name" value="HSC20 (HSCB), C-terminal oligomerisation domain"/>
    <property type="match status" value="1"/>
</dbReference>
<evidence type="ECO:0000313" key="6">
    <source>
        <dbReference type="EMBL" id="MBA0086302.1"/>
    </source>
</evidence>
<dbReference type="GO" id="GO:0051259">
    <property type="term" value="P:protein complex oligomerization"/>
    <property type="evidence" value="ECO:0007669"/>
    <property type="project" value="InterPro"/>
</dbReference>
<dbReference type="GO" id="GO:0051087">
    <property type="term" value="F:protein-folding chaperone binding"/>
    <property type="evidence" value="ECO:0007669"/>
    <property type="project" value="InterPro"/>
</dbReference>
<dbReference type="NCBIfam" id="TIGR00714">
    <property type="entry name" value="hscB"/>
    <property type="match status" value="1"/>
</dbReference>
<dbReference type="SMART" id="SM00271">
    <property type="entry name" value="DnaJ"/>
    <property type="match status" value="1"/>
</dbReference>
<dbReference type="GO" id="GO:0044571">
    <property type="term" value="P:[2Fe-2S] cluster assembly"/>
    <property type="evidence" value="ECO:0007669"/>
    <property type="project" value="InterPro"/>
</dbReference>
<dbReference type="SUPFAM" id="SSF46565">
    <property type="entry name" value="Chaperone J-domain"/>
    <property type="match status" value="1"/>
</dbReference>
<dbReference type="Proteomes" id="UP000567293">
    <property type="component" value="Unassembled WGS sequence"/>
</dbReference>
<organism evidence="6 7">
    <name type="scientific">Candidatus Acidiferrum panamense</name>
    <dbReference type="NCBI Taxonomy" id="2741543"/>
    <lineage>
        <taxon>Bacteria</taxon>
        <taxon>Pseudomonadati</taxon>
        <taxon>Acidobacteriota</taxon>
        <taxon>Terriglobia</taxon>
        <taxon>Candidatus Acidiferrales</taxon>
        <taxon>Candidatus Acidiferrum</taxon>
    </lineage>
</organism>
<dbReference type="InterPro" id="IPR009073">
    <property type="entry name" value="HscB_oligo_C"/>
</dbReference>
<dbReference type="CDD" id="cd06257">
    <property type="entry name" value="DnaJ"/>
    <property type="match status" value="1"/>
</dbReference>
<dbReference type="Gene3D" id="1.20.1280.20">
    <property type="entry name" value="HscB, C-terminal domain"/>
    <property type="match status" value="1"/>
</dbReference>
<dbReference type="PANTHER" id="PTHR14021">
    <property type="entry name" value="IRON-SULFUR CLUSTER CO-CHAPERONE PROTEIN HSCB"/>
    <property type="match status" value="1"/>
</dbReference>
<feature type="domain" description="J" evidence="5">
    <location>
        <begin position="41"/>
        <end position="113"/>
    </location>
</feature>
<dbReference type="Pfam" id="PF07743">
    <property type="entry name" value="HSCB_C"/>
    <property type="match status" value="1"/>
</dbReference>
<accession>A0A7V8NRR5</accession>
<evidence type="ECO:0000313" key="7">
    <source>
        <dbReference type="Proteomes" id="UP000567293"/>
    </source>
</evidence>
<dbReference type="InterPro" id="IPR036386">
    <property type="entry name" value="HscB_C_sf"/>
</dbReference>
<evidence type="ECO:0000256" key="3">
    <source>
        <dbReference type="ARBA" id="ARBA00025596"/>
    </source>
</evidence>
<dbReference type="HAMAP" id="MF_00682">
    <property type="entry name" value="HscB"/>
    <property type="match status" value="1"/>
</dbReference>
<evidence type="ECO:0000256" key="1">
    <source>
        <dbReference type="ARBA" id="ARBA00010476"/>
    </source>
</evidence>
<comment type="caution">
    <text evidence="6">The sequence shown here is derived from an EMBL/GenBank/DDBJ whole genome shotgun (WGS) entry which is preliminary data.</text>
</comment>
<comment type="subunit">
    <text evidence="4">Interacts with HscA and stimulates its ATPase activity.</text>
</comment>
<dbReference type="InterPro" id="IPR001623">
    <property type="entry name" value="DnaJ_domain"/>
</dbReference>
<sequence length="228" mass="26030">MSTVPTSAHAPLVCWNCHERTLGTHFCSGCGKLLEWPQGLDYFALFEMPRQLWIDMSGLEQKFLRLSWKLHPDNFVNASEQERELSLKRSSELNDAYRTLREPVARVEYLLAIEGERKEGEKKQQAPPELLEEVFELNESLDELRGAKASGEDLAGLKARLEAAEKSFQEKLGEVDGELEAAAREWDAALEDDRATRKKIMGRLNELLNRRSYIRNLVTNVAKELAEV</sequence>
<protein>
    <recommendedName>
        <fullName evidence="4">Co-chaperone protein HscB homolog</fullName>
    </recommendedName>
</protein>
<comment type="similarity">
    <text evidence="1 4">Belongs to the HscB family.</text>
</comment>
<dbReference type="AlphaFoldDB" id="A0A7V8NRR5"/>
<proteinExistence type="inferred from homology"/>
<reference evidence="6" key="1">
    <citation type="submission" date="2020-06" db="EMBL/GenBank/DDBJ databases">
        <title>Legume-microbial interactions unlock mineral nutrients during tropical forest succession.</title>
        <authorList>
            <person name="Epihov D.Z."/>
        </authorList>
    </citation>
    <scope>NUCLEOTIDE SEQUENCE [LARGE SCALE GENOMIC DNA]</scope>
    <source>
        <strain evidence="6">Pan2503</strain>
    </source>
</reference>
<keyword evidence="2 4" id="KW-0143">Chaperone</keyword>
<dbReference type="PANTHER" id="PTHR14021:SF15">
    <property type="entry name" value="IRON-SULFUR CLUSTER CO-CHAPERONE PROTEIN HSCB"/>
    <property type="match status" value="1"/>
</dbReference>
<dbReference type="GO" id="GO:0006457">
    <property type="term" value="P:protein folding"/>
    <property type="evidence" value="ECO:0007669"/>
    <property type="project" value="UniProtKB-UniRule"/>
</dbReference>